<evidence type="ECO:0000313" key="3">
    <source>
        <dbReference type="Proteomes" id="UP000277212"/>
    </source>
</evidence>
<dbReference type="GO" id="GO:0004672">
    <property type="term" value="F:protein kinase activity"/>
    <property type="evidence" value="ECO:0007669"/>
    <property type="project" value="InterPro"/>
</dbReference>
<feature type="domain" description="Protein kinase" evidence="1">
    <location>
        <begin position="133"/>
        <end position="526"/>
    </location>
</feature>
<comment type="caution">
    <text evidence="2">The sequence shown here is derived from an EMBL/GenBank/DDBJ whole genome shotgun (WGS) entry which is preliminary data.</text>
</comment>
<dbReference type="EMBL" id="NKUJ01000089">
    <property type="protein sequence ID" value="RMJ14281.1"/>
    <property type="molecule type" value="Genomic_DNA"/>
</dbReference>
<dbReference type="PANTHER" id="PTHR37542:SF3">
    <property type="entry name" value="PRION-INHIBITION AND PROPAGATION HELO DOMAIN-CONTAINING PROTEIN"/>
    <property type="match status" value="1"/>
</dbReference>
<evidence type="ECO:0000259" key="1">
    <source>
        <dbReference type="PROSITE" id="PS50011"/>
    </source>
</evidence>
<dbReference type="GO" id="GO:0005524">
    <property type="term" value="F:ATP binding"/>
    <property type="evidence" value="ECO:0007669"/>
    <property type="project" value="InterPro"/>
</dbReference>
<dbReference type="PROSITE" id="PS50011">
    <property type="entry name" value="PROTEIN_KINASE_DOM"/>
    <property type="match status" value="1"/>
</dbReference>
<dbReference type="AlphaFoldDB" id="A0A3M2S9P3"/>
<reference evidence="2 3" key="1">
    <citation type="submission" date="2017-06" db="EMBL/GenBank/DDBJ databases">
        <title>Comparative genomic analysis of Ambrosia Fusariam Clade fungi.</title>
        <authorList>
            <person name="Stajich J.E."/>
            <person name="Carrillo J."/>
            <person name="Kijimoto T."/>
            <person name="Eskalen A."/>
            <person name="O'Donnell K."/>
            <person name="Kasson M."/>
        </authorList>
    </citation>
    <scope>NUCLEOTIDE SEQUENCE [LARGE SCALE GENOMIC DNA]</scope>
    <source>
        <strain evidence="2">UCR3666</strain>
    </source>
</reference>
<dbReference type="OrthoDB" id="1911848at2759"/>
<name>A0A3M2S9P3_9HYPO</name>
<dbReference type="PANTHER" id="PTHR37542">
    <property type="entry name" value="HELO DOMAIN-CONTAINING PROTEIN-RELATED"/>
    <property type="match status" value="1"/>
</dbReference>
<protein>
    <recommendedName>
        <fullName evidence="1">Protein kinase domain-containing protein</fullName>
    </recommendedName>
</protein>
<dbReference type="Proteomes" id="UP000277212">
    <property type="component" value="Unassembled WGS sequence"/>
</dbReference>
<dbReference type="Gene3D" id="1.10.510.10">
    <property type="entry name" value="Transferase(Phosphotransferase) domain 1"/>
    <property type="match status" value="1"/>
</dbReference>
<dbReference type="InterPro" id="IPR000719">
    <property type="entry name" value="Prot_kinase_dom"/>
</dbReference>
<evidence type="ECO:0000313" key="2">
    <source>
        <dbReference type="EMBL" id="RMJ14281.1"/>
    </source>
</evidence>
<organism evidence="2 3">
    <name type="scientific">Fusarium kuroshium</name>
    <dbReference type="NCBI Taxonomy" id="2010991"/>
    <lineage>
        <taxon>Eukaryota</taxon>
        <taxon>Fungi</taxon>
        <taxon>Dikarya</taxon>
        <taxon>Ascomycota</taxon>
        <taxon>Pezizomycotina</taxon>
        <taxon>Sordariomycetes</taxon>
        <taxon>Hypocreomycetidae</taxon>
        <taxon>Hypocreales</taxon>
        <taxon>Nectriaceae</taxon>
        <taxon>Fusarium</taxon>
        <taxon>Fusarium solani species complex</taxon>
    </lineage>
</organism>
<gene>
    <name evidence="2" type="ORF">CDV36_006100</name>
</gene>
<keyword evidence="3" id="KW-1185">Reference proteome</keyword>
<sequence>MAELALGVAGLTAGIPGLVQVIGTLGKTLLQRVEHSGDQYHKELELVIRTTKSQAQEICLHLHGLGQSVPESLKDDILQIFQALRSTFERLIRLVPATNQAAEKPKLSAATKAKIDSEVRAIEDWNTRMFHRAMIFVNFGQQKTAGTAQLRDLPDEYRAVALKKVEKLRESVGESLEKAKDESNLLLIYPEEQKEQTICVALPNSSLELRRSKIDDTSVLVEYRTYSDSALEREIHSQRRIVREVARILRRADPELMGLLYCDGFLWDSLKCRFELHFPIPSGLQDPRTLLDLLTDSSTRRFGIKHPLNQRIALAKSIVMAVFVLHSASLVHKQIRPDNVVIFENSPLPTGTQRDTPERQRYPYVLGKPFLVGFDNVRNVDAASLLLPVEDWKKNIYLSPRRQRLQQGDEFQMEDDMYSVGVVLIEIAFWASFQDKSAAQLGKLVWQDPSQSALKGPEQLKKTYISLAAGAVPRKMGQKYADIVMACLTGLESEQGDLKRLEDEDGIVVGTRYMVEVISKLEEIIM</sequence>
<dbReference type="InterPro" id="IPR011009">
    <property type="entry name" value="Kinase-like_dom_sf"/>
</dbReference>
<proteinExistence type="predicted"/>
<accession>A0A3M2S9P3</accession>
<dbReference type="SUPFAM" id="SSF56112">
    <property type="entry name" value="Protein kinase-like (PK-like)"/>
    <property type="match status" value="1"/>
</dbReference>